<dbReference type="Proteomes" id="UP000235881">
    <property type="component" value="Unassembled WGS sequence"/>
</dbReference>
<keyword evidence="2" id="KW-0732">Signal</keyword>
<reference evidence="3 4" key="1">
    <citation type="submission" date="2018-01" db="EMBL/GenBank/DDBJ databases">
        <title>Denitrification phenotypes of diverse strains of Pseudomonas stutzeri.</title>
        <authorList>
            <person name="Milligan D.A."/>
            <person name="Bergaust L."/>
            <person name="Bakken L.R."/>
            <person name="Frostegard A."/>
        </authorList>
    </citation>
    <scope>NUCLEOTIDE SEQUENCE [LARGE SCALE GENOMIC DNA]</scope>
    <source>
        <strain evidence="3 4">DSM 50238</strain>
    </source>
</reference>
<dbReference type="AlphaFoldDB" id="A0A8E2U5W3"/>
<evidence type="ECO:0000256" key="2">
    <source>
        <dbReference type="SAM" id="SignalP"/>
    </source>
</evidence>
<proteinExistence type="predicted"/>
<protein>
    <recommendedName>
        <fullName evidence="5">Lipoprotein</fullName>
    </recommendedName>
</protein>
<sequence>MPRLPLLLLVLSLLGGCTVYGHGDHDYHRPYYYGGYQEHRHSSYPTRYYYYDRHDSRRYAPSVRYYDRHARDYDRRYDGRHDRGDYRYDRHDRRFDGDRRHPTRSYSRAPEPRPQGKPTHRAGLYKAQPQGRWREHQRDGRREH</sequence>
<feature type="compositionally biased region" description="Basic and acidic residues" evidence="1">
    <location>
        <begin position="132"/>
        <end position="144"/>
    </location>
</feature>
<gene>
    <name evidence="3" type="ORF">CXK95_02015</name>
</gene>
<name>A0A8E2U5W3_9GAMM</name>
<organism evidence="3 4">
    <name type="scientific">Stutzerimonas degradans</name>
    <dbReference type="NCBI Taxonomy" id="2968968"/>
    <lineage>
        <taxon>Bacteria</taxon>
        <taxon>Pseudomonadati</taxon>
        <taxon>Pseudomonadota</taxon>
        <taxon>Gammaproteobacteria</taxon>
        <taxon>Pseudomonadales</taxon>
        <taxon>Pseudomonadaceae</taxon>
        <taxon>Stutzerimonas</taxon>
    </lineage>
</organism>
<feature type="region of interest" description="Disordered" evidence="1">
    <location>
        <begin position="70"/>
        <end position="144"/>
    </location>
</feature>
<keyword evidence="4" id="KW-1185">Reference proteome</keyword>
<feature type="compositionally biased region" description="Basic and acidic residues" evidence="1">
    <location>
        <begin position="70"/>
        <end position="100"/>
    </location>
</feature>
<evidence type="ECO:0000313" key="3">
    <source>
        <dbReference type="EMBL" id="PNF78089.1"/>
    </source>
</evidence>
<accession>A0A8E2U5W3</accession>
<evidence type="ECO:0000256" key="1">
    <source>
        <dbReference type="SAM" id="MobiDB-lite"/>
    </source>
</evidence>
<dbReference type="PROSITE" id="PS51257">
    <property type="entry name" value="PROKAR_LIPOPROTEIN"/>
    <property type="match status" value="1"/>
</dbReference>
<feature type="signal peptide" evidence="2">
    <location>
        <begin position="1"/>
        <end position="21"/>
    </location>
</feature>
<evidence type="ECO:0000313" key="4">
    <source>
        <dbReference type="Proteomes" id="UP000235881"/>
    </source>
</evidence>
<evidence type="ECO:0008006" key="5">
    <source>
        <dbReference type="Google" id="ProtNLM"/>
    </source>
</evidence>
<feature type="chain" id="PRO_5034329223" description="Lipoprotein" evidence="2">
    <location>
        <begin position="22"/>
        <end position="144"/>
    </location>
</feature>
<comment type="caution">
    <text evidence="3">The sequence shown here is derived from an EMBL/GenBank/DDBJ whole genome shotgun (WGS) entry which is preliminary data.</text>
</comment>
<dbReference type="EMBL" id="POUK01000001">
    <property type="protein sequence ID" value="PNF78089.1"/>
    <property type="molecule type" value="Genomic_DNA"/>
</dbReference>
<dbReference type="RefSeq" id="WP_102827477.1">
    <property type="nucleotide sequence ID" value="NZ_CP065721.1"/>
</dbReference>